<proteinExistence type="inferred from homology"/>
<dbReference type="Pfam" id="PF00753">
    <property type="entry name" value="Lactamase_B"/>
    <property type="match status" value="1"/>
</dbReference>
<dbReference type="InterPro" id="IPR050855">
    <property type="entry name" value="NDM-1-like"/>
</dbReference>
<accession>A0ABW3ZB48</accession>
<evidence type="ECO:0000259" key="2">
    <source>
        <dbReference type="SMART" id="SM00849"/>
    </source>
</evidence>
<feature type="domain" description="Metallo-beta-lactamase" evidence="2">
    <location>
        <begin position="50"/>
        <end position="230"/>
    </location>
</feature>
<protein>
    <submittedName>
        <fullName evidence="3">Quinoprotein relay system zinc metallohydrolase 1</fullName>
    </submittedName>
</protein>
<dbReference type="Gene3D" id="3.60.15.10">
    <property type="entry name" value="Ribonuclease Z/Hydroxyacylglutathione hydrolase-like"/>
    <property type="match status" value="1"/>
</dbReference>
<dbReference type="InterPro" id="IPR001279">
    <property type="entry name" value="Metallo-B-lactamas"/>
</dbReference>
<evidence type="ECO:0000313" key="3">
    <source>
        <dbReference type="EMBL" id="MFD1333581.1"/>
    </source>
</evidence>
<evidence type="ECO:0000256" key="1">
    <source>
        <dbReference type="ARBA" id="ARBA00005250"/>
    </source>
</evidence>
<feature type="non-terminal residue" evidence="3">
    <location>
        <position position="1"/>
    </location>
</feature>
<comment type="similarity">
    <text evidence="1">Belongs to the metallo-beta-lactamase superfamily. Class-B beta-lactamase family.</text>
</comment>
<dbReference type="NCBIfam" id="TIGR04558">
    <property type="entry name" value="SoxH_rel_PQQ_1"/>
    <property type="match status" value="1"/>
</dbReference>
<evidence type="ECO:0000313" key="4">
    <source>
        <dbReference type="Proteomes" id="UP001597171"/>
    </source>
</evidence>
<comment type="caution">
    <text evidence="3">The sequence shown here is derived from an EMBL/GenBank/DDBJ whole genome shotgun (WGS) entry which is preliminary data.</text>
</comment>
<dbReference type="PANTHER" id="PTHR42951:SF4">
    <property type="entry name" value="ACYL-COENZYME A THIOESTERASE MBLAC2"/>
    <property type="match status" value="1"/>
</dbReference>
<dbReference type="InterPro" id="IPR030811">
    <property type="entry name" value="SoxH-rel_PQQ_1"/>
</dbReference>
<dbReference type="EMBL" id="JBHTMX010000264">
    <property type="protein sequence ID" value="MFD1333581.1"/>
    <property type="molecule type" value="Genomic_DNA"/>
</dbReference>
<name>A0ABW3ZB48_9HYPH</name>
<dbReference type="SMART" id="SM00849">
    <property type="entry name" value="Lactamase_B"/>
    <property type="match status" value="1"/>
</dbReference>
<reference evidence="4" key="1">
    <citation type="journal article" date="2019" name="Int. J. Syst. Evol. Microbiol.">
        <title>The Global Catalogue of Microorganisms (GCM) 10K type strain sequencing project: providing services to taxonomists for standard genome sequencing and annotation.</title>
        <authorList>
            <consortium name="The Broad Institute Genomics Platform"/>
            <consortium name="The Broad Institute Genome Sequencing Center for Infectious Disease"/>
            <person name="Wu L."/>
            <person name="Ma J."/>
        </authorList>
    </citation>
    <scope>NUCLEOTIDE SEQUENCE [LARGE SCALE GENOMIC DNA]</scope>
    <source>
        <strain evidence="4">CCUG 61696</strain>
    </source>
</reference>
<dbReference type="Proteomes" id="UP001597171">
    <property type="component" value="Unassembled WGS sequence"/>
</dbReference>
<dbReference type="SUPFAM" id="SSF56281">
    <property type="entry name" value="Metallo-hydrolase/oxidoreductase"/>
    <property type="match status" value="1"/>
</dbReference>
<organism evidence="3 4">
    <name type="scientific">Methylopila musalis</name>
    <dbReference type="NCBI Taxonomy" id="1134781"/>
    <lineage>
        <taxon>Bacteria</taxon>
        <taxon>Pseudomonadati</taxon>
        <taxon>Pseudomonadota</taxon>
        <taxon>Alphaproteobacteria</taxon>
        <taxon>Hyphomicrobiales</taxon>
        <taxon>Methylopilaceae</taxon>
        <taxon>Methylopila</taxon>
    </lineage>
</organism>
<gene>
    <name evidence="3" type="ORF">ACFQ4O_16385</name>
</gene>
<sequence>LAAGAVAAPLLPGRAAARRAYDVVPRPIGEGVWLVEGLNEPITAANGGAIANVTLFDTREGAVIVDAGPSHAYGEALKAAAQAVTGKPVARVYLTHIHADHVFGAGAFPPDVVWTTAELNADLALRGDALADAMYRVAGAWMRGTDTPAPARTIATEWEDVGERRFRFLPLAGHTGSDLCLFEERSGVLAAGDLVFLDRAPTTPDADLARWRAALDTLAPISARRLCPGHGPAEAGSRGLKQTRDWLDMIEERITAGFERGLDVIELMQEPLPAWTDKLAVARYEFARSAMHLLPRLERERLPARAA</sequence>
<dbReference type="InterPro" id="IPR036866">
    <property type="entry name" value="RibonucZ/Hydroxyglut_hydro"/>
</dbReference>
<dbReference type="RefSeq" id="WP_378777255.1">
    <property type="nucleotide sequence ID" value="NZ_JBHTMX010000264.1"/>
</dbReference>
<dbReference type="CDD" id="cd16282">
    <property type="entry name" value="metallo-hydrolase-like_MBL-fold"/>
    <property type="match status" value="1"/>
</dbReference>
<keyword evidence="4" id="KW-1185">Reference proteome</keyword>
<dbReference type="PANTHER" id="PTHR42951">
    <property type="entry name" value="METALLO-BETA-LACTAMASE DOMAIN-CONTAINING"/>
    <property type="match status" value="1"/>
</dbReference>